<organism evidence="1 2">
    <name type="scientific">Cotesia congregata</name>
    <name type="common">Parasitoid wasp</name>
    <name type="synonym">Apanteles congregatus</name>
    <dbReference type="NCBI Taxonomy" id="51543"/>
    <lineage>
        <taxon>Eukaryota</taxon>
        <taxon>Metazoa</taxon>
        <taxon>Ecdysozoa</taxon>
        <taxon>Arthropoda</taxon>
        <taxon>Hexapoda</taxon>
        <taxon>Insecta</taxon>
        <taxon>Pterygota</taxon>
        <taxon>Neoptera</taxon>
        <taxon>Endopterygota</taxon>
        <taxon>Hymenoptera</taxon>
        <taxon>Apocrita</taxon>
        <taxon>Ichneumonoidea</taxon>
        <taxon>Braconidae</taxon>
        <taxon>Microgastrinae</taxon>
        <taxon>Cotesia</taxon>
    </lineage>
</organism>
<name>A0A8J2MIN1_COTCN</name>
<evidence type="ECO:0000313" key="1">
    <source>
        <dbReference type="EMBL" id="CAG5083435.1"/>
    </source>
</evidence>
<accession>A0A8J2MIN1</accession>
<dbReference type="AlphaFoldDB" id="A0A8J2MIN1"/>
<keyword evidence="2" id="KW-1185">Reference proteome</keyword>
<comment type="caution">
    <text evidence="1">The sequence shown here is derived from an EMBL/GenBank/DDBJ whole genome shotgun (WGS) entry which is preliminary data.</text>
</comment>
<proteinExistence type="predicted"/>
<dbReference type="EMBL" id="CAJNRD030001118">
    <property type="protein sequence ID" value="CAG5083435.1"/>
    <property type="molecule type" value="Genomic_DNA"/>
</dbReference>
<gene>
    <name evidence="1" type="ORF">HICCMSTLAB_LOCUS3838</name>
</gene>
<reference evidence="1" key="1">
    <citation type="submission" date="2021-04" db="EMBL/GenBank/DDBJ databases">
        <authorList>
            <person name="Chebbi M.A.C M."/>
        </authorList>
    </citation>
    <scope>NUCLEOTIDE SEQUENCE</scope>
</reference>
<dbReference type="Proteomes" id="UP000786811">
    <property type="component" value="Unassembled WGS sequence"/>
</dbReference>
<evidence type="ECO:0000313" key="2">
    <source>
        <dbReference type="Proteomes" id="UP000786811"/>
    </source>
</evidence>
<protein>
    <submittedName>
        <fullName evidence="1">Uncharacterized protein</fullName>
    </submittedName>
</protein>
<sequence>MKLELGGKFESNYLSGEVEGNCDVFLGKSLYCKNCGVLNKYLFGRKEHLLILINYLLTVNEKDLLSLLFIF</sequence>